<sequence>MNSGSNGGAATGKRNLIYIMSPSYAGSTLLTFLLATHPKIATIGELKATSMGDLDVYNCSCGKLIKACGFWGDVQRGMAERGRSFSLEQFGTSFESDSGLCNKLMRAAVRGGLFETARDIGFGLMGGCRKERDEILMQNREIIDLVIDLQEGDTFLDGSKDPVRLKLMHQSGLWNIKVINLVRDGRGATNSIMKHYGVDMEEAVNSWVFTSKEMQQTAALFREDEIFNMKYEDLCRDPDRLLSEIYRFVGVDPMLGSEDFRGTKQHILGNAMRLNSTGEIRLDEKWKEKLTEAELEIFGRIGGEMNRFLGYQ</sequence>
<evidence type="ECO:0000313" key="2">
    <source>
        <dbReference type="Proteomes" id="UP001056649"/>
    </source>
</evidence>
<dbReference type="RefSeq" id="WP_005964054.1">
    <property type="nucleotide sequence ID" value="NZ_CP090569.1"/>
</dbReference>
<dbReference type="KEGG" id="eps:L0Y14_09895"/>
<dbReference type="Proteomes" id="UP001056649">
    <property type="component" value="Chromosome"/>
</dbReference>
<organism evidence="1 2">
    <name type="scientific">Candidatus Endoriftia persephonae</name>
    <dbReference type="NCBI Taxonomy" id="393765"/>
    <lineage>
        <taxon>Bacteria</taxon>
        <taxon>Pseudomonadati</taxon>
        <taxon>Pseudomonadota</taxon>
        <taxon>Gammaproteobacteria</taxon>
        <taxon>Chromatiales</taxon>
        <taxon>Sedimenticolaceae</taxon>
        <taxon>Candidatus Endoriftia</taxon>
    </lineage>
</organism>
<protein>
    <submittedName>
        <fullName evidence="1">Sulfotransferase</fullName>
    </submittedName>
</protein>
<dbReference type="AlphaFoldDB" id="A0A9J6ZUI5"/>
<dbReference type="SUPFAM" id="SSF52540">
    <property type="entry name" value="P-loop containing nucleoside triphosphate hydrolases"/>
    <property type="match status" value="1"/>
</dbReference>
<gene>
    <name evidence="1" type="ORF">L0Y14_09895</name>
</gene>
<evidence type="ECO:0000313" key="1">
    <source>
        <dbReference type="EMBL" id="USF86452.1"/>
    </source>
</evidence>
<accession>A0A9J6ZUI5</accession>
<proteinExistence type="predicted"/>
<name>A0A9J6ZUI5_9GAMM</name>
<dbReference type="Gene3D" id="3.40.50.300">
    <property type="entry name" value="P-loop containing nucleotide triphosphate hydrolases"/>
    <property type="match status" value="1"/>
</dbReference>
<keyword evidence="2" id="KW-1185">Reference proteome</keyword>
<dbReference type="Pfam" id="PF13469">
    <property type="entry name" value="Sulfotransfer_3"/>
    <property type="match status" value="1"/>
</dbReference>
<dbReference type="InterPro" id="IPR027417">
    <property type="entry name" value="P-loop_NTPase"/>
</dbReference>
<dbReference type="EMBL" id="CP090569">
    <property type="protein sequence ID" value="USF86452.1"/>
    <property type="molecule type" value="Genomic_DNA"/>
</dbReference>
<reference evidence="1" key="1">
    <citation type="journal article" date="2022" name="Mol. Ecol. Resour.">
        <title>The complete and closed genome of the facultative generalist Candidatus Endoriftia persephone from deep-sea hydrothermal vents.</title>
        <authorList>
            <person name="de Oliveira A.L."/>
            <person name="Srivastava A."/>
            <person name="Espada-Hinojosa S."/>
            <person name="Bright M."/>
        </authorList>
    </citation>
    <scope>NUCLEOTIDE SEQUENCE</scope>
    <source>
        <strain evidence="1">Tica-EPR-9o50.N</strain>
    </source>
</reference>